<dbReference type="EMBL" id="LQOV01000034">
    <property type="protein sequence ID" value="ORV47985.1"/>
    <property type="molecule type" value="Genomic_DNA"/>
</dbReference>
<feature type="region of interest" description="Disordered" evidence="1">
    <location>
        <begin position="1"/>
        <end position="23"/>
    </location>
</feature>
<name>A0A1X1TTR2_MYCFL</name>
<evidence type="ECO:0000313" key="3">
    <source>
        <dbReference type="Proteomes" id="UP000193010"/>
    </source>
</evidence>
<organism evidence="2 3">
    <name type="scientific">Mycobacterium florentinum</name>
    <dbReference type="NCBI Taxonomy" id="292462"/>
    <lineage>
        <taxon>Bacteria</taxon>
        <taxon>Bacillati</taxon>
        <taxon>Actinomycetota</taxon>
        <taxon>Actinomycetes</taxon>
        <taxon>Mycobacteriales</taxon>
        <taxon>Mycobacteriaceae</taxon>
        <taxon>Mycobacterium</taxon>
        <taxon>Mycobacterium simiae complex</taxon>
    </lineage>
</organism>
<dbReference type="AlphaFoldDB" id="A0A1X1TTR2"/>
<reference evidence="2 3" key="1">
    <citation type="submission" date="2016-01" db="EMBL/GenBank/DDBJ databases">
        <title>The new phylogeny of the genus Mycobacterium.</title>
        <authorList>
            <person name="Tarcisio F."/>
            <person name="Conor M."/>
            <person name="Antonella G."/>
            <person name="Elisabetta G."/>
            <person name="Giulia F.S."/>
            <person name="Sara T."/>
            <person name="Anna F."/>
            <person name="Clotilde B."/>
            <person name="Roberto B."/>
            <person name="Veronica D.S."/>
            <person name="Fabio R."/>
            <person name="Monica P."/>
            <person name="Olivier J."/>
            <person name="Enrico T."/>
            <person name="Nicola S."/>
        </authorList>
    </citation>
    <scope>NUCLEOTIDE SEQUENCE [LARGE SCALE GENOMIC DNA]</scope>
    <source>
        <strain evidence="2 3">DSM 44852</strain>
    </source>
</reference>
<keyword evidence="3" id="KW-1185">Reference proteome</keyword>
<evidence type="ECO:0000256" key="1">
    <source>
        <dbReference type="SAM" id="MobiDB-lite"/>
    </source>
</evidence>
<proteinExistence type="predicted"/>
<sequence>MALGCGTGLAHADPSSPPMPPTLNQLEIADAPSLFTNPADRGRPLEKNWDGFGMYCQNIFVRCG</sequence>
<evidence type="ECO:0000313" key="2">
    <source>
        <dbReference type="EMBL" id="ORV47985.1"/>
    </source>
</evidence>
<gene>
    <name evidence="2" type="ORF">AWC05_05290</name>
</gene>
<accession>A0A1X1TTR2</accession>
<protein>
    <submittedName>
        <fullName evidence="2">Uncharacterized protein</fullName>
    </submittedName>
</protein>
<comment type="caution">
    <text evidence="2">The sequence shown here is derived from an EMBL/GenBank/DDBJ whole genome shotgun (WGS) entry which is preliminary data.</text>
</comment>
<dbReference type="Proteomes" id="UP000193010">
    <property type="component" value="Unassembled WGS sequence"/>
</dbReference>